<accession>B5M0W8</accession>
<evidence type="ECO:0000256" key="2">
    <source>
        <dbReference type="SAM" id="SignalP"/>
    </source>
</evidence>
<feature type="region of interest" description="Disordered" evidence="1">
    <location>
        <begin position="85"/>
        <end position="107"/>
    </location>
</feature>
<dbReference type="AlphaFoldDB" id="B5M0W8"/>
<evidence type="ECO:0000256" key="1">
    <source>
        <dbReference type="SAM" id="MobiDB-lite"/>
    </source>
</evidence>
<dbReference type="EMBL" id="EU930304">
    <property type="protein sequence ID" value="ACH56932.1"/>
    <property type="molecule type" value="mRNA"/>
</dbReference>
<name>B5M0W8_SIMVI</name>
<reference evidence="3" key="1">
    <citation type="journal article" date="2009" name="J. Proteome Res.">
        <title>Insight into the sialome of the Black Fly, Simulium vittatum.</title>
        <authorList>
            <person name="Andersen J.F."/>
            <person name="Pham V.M."/>
            <person name="Meng Z."/>
            <person name="Champagne D.E."/>
            <person name="Ribeiro J.M."/>
        </authorList>
    </citation>
    <scope>NUCLEOTIDE SEQUENCE</scope>
    <source>
        <tissue evidence="3">Salivary glands</tissue>
    </source>
</reference>
<keyword evidence="2" id="KW-0732">Signal</keyword>
<proteinExistence type="evidence at transcript level"/>
<feature type="chain" id="PRO_5002836614" evidence="2">
    <location>
        <begin position="21"/>
        <end position="135"/>
    </location>
</feature>
<evidence type="ECO:0000313" key="3">
    <source>
        <dbReference type="EMBL" id="ACH56932.1"/>
    </source>
</evidence>
<organism evidence="3">
    <name type="scientific">Simulium vittatum</name>
    <name type="common">Striped black fly</name>
    <dbReference type="NCBI Taxonomy" id="7192"/>
    <lineage>
        <taxon>Eukaryota</taxon>
        <taxon>Metazoa</taxon>
        <taxon>Ecdysozoa</taxon>
        <taxon>Arthropoda</taxon>
        <taxon>Hexapoda</taxon>
        <taxon>Insecta</taxon>
        <taxon>Pterygota</taxon>
        <taxon>Neoptera</taxon>
        <taxon>Endopterygota</taxon>
        <taxon>Diptera</taxon>
        <taxon>Nematocera</taxon>
        <taxon>Chironomoidea</taxon>
        <taxon>Simuliidae</taxon>
        <taxon>Simulium</taxon>
    </lineage>
</organism>
<sequence length="135" mass="14690">MKSFGAFVVICVFMVLIAETESVQRVFVDAMDQIIGKATKTASTNVVNKAVASSGKTVGQKGAGITDGMKRMVKNLQKKASGMFGKPAKDEAKKLSKAPFPSSMGKKEVKKLEKSILKMDKQLKNIQKQLHKTQI</sequence>
<protein>
    <submittedName>
        <fullName evidence="3">Hypothetical secreted protein</fullName>
    </submittedName>
</protein>
<feature type="signal peptide" evidence="2">
    <location>
        <begin position="1"/>
        <end position="20"/>
    </location>
</feature>